<sequence>MRLLSRYVTSNFDAINQSLKSLECRHSDICDIDVELNVLRVILSRYTDAPFAQEWLEQHGSLRLTTEIAGGLHCAADKASLNIAICNIISYINLQGNKLQSIIGMVVFQNVKVLNLADNNIHSISACEPLSVLAQLEELRLAGNPVQQLIHYRAHLIRICSTRHSTCPRFQTTLKYLDGKQIAEDECTQSYASLNLEQAYFVPALRHFVLHGIVDSFSRRIDLHIEMRRRGLLISDVAQPLSFPVVMAMCVVASQATNITSSLHFQCHVEHQLRRLSLSLRNSESPTRTFWSKLEEHRFYVAHAATEASASCLGAVLSLAGKLQASQLEAVRWYSSFFSLQRRPCDSPPPVPRSNVCLENNNQRTTLLAYHTKVAQKTLRRCLFTWKCALDARRHCKRTVLRRSLRNWVACLRRTIFCRALVKSAVTFQTKHYLLKWKLRVIHRKKLTDNGTALFNVTADASCGANQNRASHTQRDFTAQEACRIYFRMWVLFTTTRPQSKIEPEREHIDVEGDAAIASLLPDEVLEQVNPVSSKGVNVQDVHRESVHRESTKFIDSAVPNQFAQLSETLQLEKLRLVYLVTTLEKELADCRLQTRKLSAVIDSQRAEIKSLSTDRDQAHDAVSEYERERMIHLELIKKLTLNQR</sequence>
<dbReference type="PANTHER" id="PTHR10552">
    <property type="entry name" value="U2 SMALL NUCLEAR RIBONUCLEOPROTEIN A"/>
    <property type="match status" value="1"/>
</dbReference>
<evidence type="ECO:0000313" key="6">
    <source>
        <dbReference type="EMBL" id="CUE71685.1"/>
    </source>
</evidence>
<proteinExistence type="inferred from homology"/>
<keyword evidence="7" id="KW-1185">Reference proteome</keyword>
<keyword evidence="3" id="KW-0677">Repeat</keyword>
<organism evidence="6 7">
    <name type="scientific">Bodo saltans</name>
    <name type="common">Flagellated protozoan</name>
    <dbReference type="NCBI Taxonomy" id="75058"/>
    <lineage>
        <taxon>Eukaryota</taxon>
        <taxon>Discoba</taxon>
        <taxon>Euglenozoa</taxon>
        <taxon>Kinetoplastea</taxon>
        <taxon>Metakinetoplastina</taxon>
        <taxon>Eubodonida</taxon>
        <taxon>Bodonidae</taxon>
        <taxon>Bodo</taxon>
    </lineage>
</organism>
<evidence type="ECO:0000256" key="3">
    <source>
        <dbReference type="ARBA" id="ARBA00022737"/>
    </source>
</evidence>
<dbReference type="GO" id="GO:0000398">
    <property type="term" value="P:mRNA splicing, via spliceosome"/>
    <property type="evidence" value="ECO:0007669"/>
    <property type="project" value="InterPro"/>
</dbReference>
<accession>A0A0S4ILN6</accession>
<evidence type="ECO:0000256" key="2">
    <source>
        <dbReference type="ARBA" id="ARBA00022614"/>
    </source>
</evidence>
<evidence type="ECO:0000256" key="4">
    <source>
        <dbReference type="ARBA" id="ARBA00023242"/>
    </source>
</evidence>
<dbReference type="GO" id="GO:0030620">
    <property type="term" value="F:U2 snRNA binding"/>
    <property type="evidence" value="ECO:0007669"/>
    <property type="project" value="InterPro"/>
</dbReference>
<dbReference type="VEuPathDB" id="TriTrypDB:BSAL_53575"/>
<comment type="similarity">
    <text evidence="5">Belongs to the U2 small nuclear ribonucleoprotein A family.</text>
</comment>
<dbReference type="PANTHER" id="PTHR10552:SF6">
    <property type="entry name" value="U2 SMALL NUCLEAR RIBONUCLEOPROTEIN A"/>
    <property type="match status" value="1"/>
</dbReference>
<dbReference type="SUPFAM" id="SSF52058">
    <property type="entry name" value="L domain-like"/>
    <property type="match status" value="1"/>
</dbReference>
<comment type="subcellular location">
    <subcellularLocation>
        <location evidence="1">Nucleus</location>
    </subcellularLocation>
</comment>
<name>A0A0S4ILN6_BODSA</name>
<dbReference type="Proteomes" id="UP000051952">
    <property type="component" value="Unassembled WGS sequence"/>
</dbReference>
<dbReference type="OrthoDB" id="433501at2759"/>
<evidence type="ECO:0008006" key="8">
    <source>
        <dbReference type="Google" id="ProtNLM"/>
    </source>
</evidence>
<dbReference type="PROSITE" id="PS51450">
    <property type="entry name" value="LRR"/>
    <property type="match status" value="1"/>
</dbReference>
<dbReference type="InterPro" id="IPR032675">
    <property type="entry name" value="LRR_dom_sf"/>
</dbReference>
<gene>
    <name evidence="6" type="ORF">BSAL_53575</name>
</gene>
<protein>
    <recommendedName>
        <fullName evidence="8">Leucine-rich repeat protein</fullName>
    </recommendedName>
</protein>
<dbReference type="Gene3D" id="3.80.10.10">
    <property type="entry name" value="Ribonuclease Inhibitor"/>
    <property type="match status" value="1"/>
</dbReference>
<dbReference type="InterPro" id="IPR044640">
    <property type="entry name" value="RU2A"/>
</dbReference>
<dbReference type="InterPro" id="IPR001611">
    <property type="entry name" value="Leu-rich_rpt"/>
</dbReference>
<dbReference type="EMBL" id="CYKH01000110">
    <property type="protein sequence ID" value="CUE71685.1"/>
    <property type="molecule type" value="Genomic_DNA"/>
</dbReference>
<dbReference type="AlphaFoldDB" id="A0A0S4ILN6"/>
<keyword evidence="4" id="KW-0539">Nucleus</keyword>
<dbReference type="GO" id="GO:0005634">
    <property type="term" value="C:nucleus"/>
    <property type="evidence" value="ECO:0007669"/>
    <property type="project" value="UniProtKB-SubCell"/>
</dbReference>
<keyword evidence="2" id="KW-0433">Leucine-rich repeat</keyword>
<evidence type="ECO:0000256" key="5">
    <source>
        <dbReference type="ARBA" id="ARBA00024196"/>
    </source>
</evidence>
<reference evidence="7" key="1">
    <citation type="submission" date="2015-09" db="EMBL/GenBank/DDBJ databases">
        <authorList>
            <consortium name="Pathogen Informatics"/>
        </authorList>
    </citation>
    <scope>NUCLEOTIDE SEQUENCE [LARGE SCALE GENOMIC DNA]</scope>
    <source>
        <strain evidence="7">Lake Konstanz</strain>
    </source>
</reference>
<evidence type="ECO:0000313" key="7">
    <source>
        <dbReference type="Proteomes" id="UP000051952"/>
    </source>
</evidence>
<evidence type="ECO:0000256" key="1">
    <source>
        <dbReference type="ARBA" id="ARBA00004123"/>
    </source>
</evidence>